<dbReference type="OrthoDB" id="5520897at2"/>
<accession>A0A420WS37</accession>
<keyword evidence="1" id="KW-0812">Transmembrane</keyword>
<dbReference type="Pfam" id="PF04976">
    <property type="entry name" value="DmsC"/>
    <property type="match status" value="1"/>
</dbReference>
<feature type="transmembrane region" description="Helical" evidence="1">
    <location>
        <begin position="7"/>
        <end position="32"/>
    </location>
</feature>
<dbReference type="GO" id="GO:0019645">
    <property type="term" value="P:anaerobic electron transport chain"/>
    <property type="evidence" value="ECO:0007669"/>
    <property type="project" value="InterPro"/>
</dbReference>
<feature type="transmembrane region" description="Helical" evidence="1">
    <location>
        <begin position="145"/>
        <end position="166"/>
    </location>
</feature>
<sequence>MNPAFSVIFFTTASGAGYGLIALFGIGAMLGLLPDDRWFGGVSLGVALALVSAGLLSSTFHLGHPERAWRAFSQWRTSWLSREGVLAVLTFVPAGLLWLVWVLCGPGLWTAILGPIAAALALATVWATAMIYASLKPIHQWHNKWVLPNYLALALFSGGVLLYGLLHLWGPALPLAGEAALVAGLIALTLKRLYWNFIERTQAESTPDTATGLGHLGKVRLFEAPHTESNYLLKEMGFKVGRKHAAKLRRIALVAGFYIPILLTMLALTSAGQSVAVASSLLAVLSLAIGILAERWLFFAEAKHTVTLYYGAERV</sequence>
<feature type="transmembrane region" description="Helical" evidence="1">
    <location>
        <begin position="38"/>
        <end position="63"/>
    </location>
</feature>
<evidence type="ECO:0000256" key="1">
    <source>
        <dbReference type="SAM" id="Phobius"/>
    </source>
</evidence>
<dbReference type="Proteomes" id="UP000277424">
    <property type="component" value="Unassembled WGS sequence"/>
</dbReference>
<protein>
    <submittedName>
        <fullName evidence="2">DMSO reductase anchor subunit</fullName>
    </submittedName>
</protein>
<evidence type="ECO:0000313" key="3">
    <source>
        <dbReference type="Proteomes" id="UP000277424"/>
    </source>
</evidence>
<proteinExistence type="predicted"/>
<dbReference type="InterPro" id="IPR007059">
    <property type="entry name" value="DmsC"/>
</dbReference>
<organism evidence="2 3">
    <name type="scientific">Oceanibaculum indicum</name>
    <dbReference type="NCBI Taxonomy" id="526216"/>
    <lineage>
        <taxon>Bacteria</taxon>
        <taxon>Pseudomonadati</taxon>
        <taxon>Pseudomonadota</taxon>
        <taxon>Alphaproteobacteria</taxon>
        <taxon>Rhodospirillales</taxon>
        <taxon>Oceanibaculaceae</taxon>
        <taxon>Oceanibaculum</taxon>
    </lineage>
</organism>
<dbReference type="PANTHER" id="PTHR38095:SF1">
    <property type="entry name" value="ANAEROBIC DIMETHYL SULFOXIDE REDUCTASE CHAIN YNFH"/>
    <property type="match status" value="1"/>
</dbReference>
<feature type="transmembrane region" description="Helical" evidence="1">
    <location>
        <begin position="109"/>
        <end position="133"/>
    </location>
</feature>
<name>A0A420WS37_9PROT</name>
<dbReference type="GO" id="GO:0009389">
    <property type="term" value="F:dimethyl sulfoxide reductase activity"/>
    <property type="evidence" value="ECO:0007669"/>
    <property type="project" value="TreeGrafter"/>
</dbReference>
<keyword evidence="1" id="KW-1133">Transmembrane helix</keyword>
<dbReference type="EMBL" id="RBIG01000001">
    <property type="protein sequence ID" value="RKQ73878.1"/>
    <property type="molecule type" value="Genomic_DNA"/>
</dbReference>
<dbReference type="PANTHER" id="PTHR38095">
    <property type="entry name" value="ANAEROBIC DIMETHYL SULFOXIDE REDUCTASE CHAIN YNFH"/>
    <property type="match status" value="1"/>
</dbReference>
<reference evidence="2 3" key="1">
    <citation type="submission" date="2018-10" db="EMBL/GenBank/DDBJ databases">
        <title>Comparative analysis of microorganisms from saline springs in Andes Mountain Range, Colombia.</title>
        <authorList>
            <person name="Rubin E."/>
        </authorList>
    </citation>
    <scope>NUCLEOTIDE SEQUENCE [LARGE SCALE GENOMIC DNA]</scope>
    <source>
        <strain evidence="2 3">USBA 36</strain>
    </source>
</reference>
<feature type="transmembrane region" description="Helical" evidence="1">
    <location>
        <begin position="172"/>
        <end position="190"/>
    </location>
</feature>
<feature type="transmembrane region" description="Helical" evidence="1">
    <location>
        <begin position="84"/>
        <end position="103"/>
    </location>
</feature>
<keyword evidence="1" id="KW-0472">Membrane</keyword>
<gene>
    <name evidence="2" type="ORF">BCL74_1670</name>
</gene>
<dbReference type="GO" id="GO:0005886">
    <property type="term" value="C:plasma membrane"/>
    <property type="evidence" value="ECO:0007669"/>
    <property type="project" value="TreeGrafter"/>
</dbReference>
<comment type="caution">
    <text evidence="2">The sequence shown here is derived from an EMBL/GenBank/DDBJ whole genome shotgun (WGS) entry which is preliminary data.</text>
</comment>
<dbReference type="GO" id="GO:0009390">
    <property type="term" value="C:dimethyl sulfoxide reductase complex"/>
    <property type="evidence" value="ECO:0007669"/>
    <property type="project" value="TreeGrafter"/>
</dbReference>
<dbReference type="AlphaFoldDB" id="A0A420WS37"/>
<dbReference type="RefSeq" id="WP_121218958.1">
    <property type="nucleotide sequence ID" value="NZ_RBIG01000001.1"/>
</dbReference>
<evidence type="ECO:0000313" key="2">
    <source>
        <dbReference type="EMBL" id="RKQ73878.1"/>
    </source>
</evidence>
<feature type="transmembrane region" description="Helical" evidence="1">
    <location>
        <begin position="251"/>
        <end position="269"/>
    </location>
</feature>
<feature type="transmembrane region" description="Helical" evidence="1">
    <location>
        <begin position="275"/>
        <end position="293"/>
    </location>
</feature>